<reference evidence="3 4" key="1">
    <citation type="submission" date="2019-11" db="EMBL/GenBank/DDBJ databases">
        <title>Description of Pedobacter sp. LMG 31462T.</title>
        <authorList>
            <person name="Carlier A."/>
            <person name="Qi S."/>
            <person name="Vandamme P."/>
        </authorList>
    </citation>
    <scope>NUCLEOTIDE SEQUENCE [LARGE SCALE GENOMIC DNA]</scope>
    <source>
        <strain evidence="3 4">LMG 31462</strain>
    </source>
</reference>
<accession>A0ABR6EWT6</accession>
<keyword evidence="1" id="KW-0732">Signal</keyword>
<dbReference type="SUPFAM" id="SSF101874">
    <property type="entry name" value="YceI-like"/>
    <property type="match status" value="1"/>
</dbReference>
<feature type="domain" description="Lipid/polyisoprenoid-binding YceI-like" evidence="2">
    <location>
        <begin position="29"/>
        <end position="195"/>
    </location>
</feature>
<sequence length="196" mass="21184">MKSKFTSLALLFVVIVSSAFVAPVFKVDTYKVDASKSSVTWIGKKLTGSHNGTINLQSGTLAFNGKKLTGGNFVMDMNSIKDADKSANLENHLKSEDFFGTEKFPTATFVVKKITGTDAAATVTGDLTIKGITNPISFPATLAWNADGSVTATADKVIVDRTKYDIKFRSKSIFPEIGNKMINDEFELSVKLVAKK</sequence>
<evidence type="ECO:0000313" key="3">
    <source>
        <dbReference type="EMBL" id="MBB2149694.1"/>
    </source>
</evidence>
<dbReference type="InterPro" id="IPR036761">
    <property type="entry name" value="TTHA0802/YceI-like_sf"/>
</dbReference>
<dbReference type="EMBL" id="WNXC01000004">
    <property type="protein sequence ID" value="MBB2149694.1"/>
    <property type="molecule type" value="Genomic_DNA"/>
</dbReference>
<proteinExistence type="predicted"/>
<dbReference type="SMART" id="SM00867">
    <property type="entry name" value="YceI"/>
    <property type="match status" value="1"/>
</dbReference>
<dbReference type="Proteomes" id="UP000636110">
    <property type="component" value="Unassembled WGS sequence"/>
</dbReference>
<evidence type="ECO:0000259" key="2">
    <source>
        <dbReference type="SMART" id="SM00867"/>
    </source>
</evidence>
<protein>
    <submittedName>
        <fullName evidence="3">YceI family protein</fullName>
    </submittedName>
</protein>
<dbReference type="PANTHER" id="PTHR34406">
    <property type="entry name" value="PROTEIN YCEI"/>
    <property type="match status" value="1"/>
</dbReference>
<name>A0ABR6EWT6_9SPHI</name>
<feature type="chain" id="PRO_5045202776" evidence="1">
    <location>
        <begin position="22"/>
        <end position="196"/>
    </location>
</feature>
<dbReference type="RefSeq" id="WP_182957633.1">
    <property type="nucleotide sequence ID" value="NZ_WNXC01000004.1"/>
</dbReference>
<gene>
    <name evidence="3" type="ORF">GM920_12365</name>
</gene>
<evidence type="ECO:0000256" key="1">
    <source>
        <dbReference type="SAM" id="SignalP"/>
    </source>
</evidence>
<keyword evidence="4" id="KW-1185">Reference proteome</keyword>
<feature type="signal peptide" evidence="1">
    <location>
        <begin position="1"/>
        <end position="21"/>
    </location>
</feature>
<evidence type="ECO:0000313" key="4">
    <source>
        <dbReference type="Proteomes" id="UP000636110"/>
    </source>
</evidence>
<dbReference type="InterPro" id="IPR007372">
    <property type="entry name" value="Lipid/polyisoprenoid-bd_YceI"/>
</dbReference>
<organism evidence="3 4">
    <name type="scientific">Pedobacter gandavensis</name>
    <dbReference type="NCBI Taxonomy" id="2679963"/>
    <lineage>
        <taxon>Bacteria</taxon>
        <taxon>Pseudomonadati</taxon>
        <taxon>Bacteroidota</taxon>
        <taxon>Sphingobacteriia</taxon>
        <taxon>Sphingobacteriales</taxon>
        <taxon>Sphingobacteriaceae</taxon>
        <taxon>Pedobacter</taxon>
    </lineage>
</organism>
<dbReference type="PANTHER" id="PTHR34406:SF1">
    <property type="entry name" value="PROTEIN YCEI"/>
    <property type="match status" value="1"/>
</dbReference>
<dbReference type="Gene3D" id="2.40.128.110">
    <property type="entry name" value="Lipid/polyisoprenoid-binding, YceI-like"/>
    <property type="match status" value="1"/>
</dbReference>
<comment type="caution">
    <text evidence="3">The sequence shown here is derived from an EMBL/GenBank/DDBJ whole genome shotgun (WGS) entry which is preliminary data.</text>
</comment>
<dbReference type="Pfam" id="PF04264">
    <property type="entry name" value="YceI"/>
    <property type="match status" value="1"/>
</dbReference>